<accession>A0ABY7K1X9</accession>
<reference evidence="1" key="1">
    <citation type="submission" date="2022-05" db="EMBL/GenBank/DDBJ databases">
        <title>Jatrophihabitans sp. SB3-54 whole genome sequence.</title>
        <authorList>
            <person name="Suh M.K."/>
            <person name="Eom M.K."/>
            <person name="Kim J.S."/>
            <person name="Kim H.S."/>
            <person name="Do H.E."/>
            <person name="Shin Y.K."/>
            <person name="Lee J.-S."/>
        </authorList>
    </citation>
    <scope>NUCLEOTIDE SEQUENCE</scope>
    <source>
        <strain evidence="1">SB3-54</strain>
    </source>
</reference>
<dbReference type="RefSeq" id="WP_269445056.1">
    <property type="nucleotide sequence ID" value="NZ_CP097463.1"/>
</dbReference>
<dbReference type="Proteomes" id="UP001164693">
    <property type="component" value="Chromosome"/>
</dbReference>
<protein>
    <recommendedName>
        <fullName evidence="3">DUF222 domain-containing protein</fullName>
    </recommendedName>
</protein>
<evidence type="ECO:0000313" key="1">
    <source>
        <dbReference type="EMBL" id="WAX58518.1"/>
    </source>
</evidence>
<keyword evidence="2" id="KW-1185">Reference proteome</keyword>
<organism evidence="1 2">
    <name type="scientific">Jatrophihabitans cynanchi</name>
    <dbReference type="NCBI Taxonomy" id="2944128"/>
    <lineage>
        <taxon>Bacteria</taxon>
        <taxon>Bacillati</taxon>
        <taxon>Actinomycetota</taxon>
        <taxon>Actinomycetes</taxon>
        <taxon>Jatrophihabitantales</taxon>
        <taxon>Jatrophihabitantaceae</taxon>
        <taxon>Jatrophihabitans</taxon>
    </lineage>
</organism>
<evidence type="ECO:0008006" key="3">
    <source>
        <dbReference type="Google" id="ProtNLM"/>
    </source>
</evidence>
<gene>
    <name evidence="1" type="ORF">M6B22_07070</name>
</gene>
<proteinExistence type="predicted"/>
<sequence>MATSIRDLIEALETEAPYDAGTERQSIDAAGALSELGRALRNLAAAGLELDVNGRRETITRDLADSCTVVAARMNLDRDGRLTRLAGGLADVTAVLREETGRDQRWAITIEVASAARVLTTYAAEGSRRRTADLAWTHLTARALIVQALKDSPTVQGRAVLDRAVPRSALPASWPASRTALEALTVISDRLRRSSVELNRRPTLLEIFAVTRAAESTTRYATIAAAALTGQPLPDARPAAAIWYEVRDRLRPFTSSAPLHLEDRDLGVWAQRAHSELRREFGLADQVRLIADDGGLKAGAVRDLQAMVNEVPAIATHLSIAVQQLADRGELHAIADRLPFREQRLDQFLQRRAVVADRFDVVTVMDRLGDAGKLAAELATTLTHAAGPHVGQPQPDLQAANAALAAKIRPDPHAALVQQIRDGMSGDAGPVVSLGRDAGVYEATSHPFETDTALAAAPDFDIG</sequence>
<name>A0ABY7K1X9_9ACTN</name>
<evidence type="ECO:0000313" key="2">
    <source>
        <dbReference type="Proteomes" id="UP001164693"/>
    </source>
</evidence>
<dbReference type="EMBL" id="CP097463">
    <property type="protein sequence ID" value="WAX58518.1"/>
    <property type="molecule type" value="Genomic_DNA"/>
</dbReference>